<dbReference type="PROSITE" id="PS51257">
    <property type="entry name" value="PROKAR_LIPOPROTEIN"/>
    <property type="match status" value="1"/>
</dbReference>
<keyword evidence="3" id="KW-1185">Reference proteome</keyword>
<evidence type="ECO:0008006" key="4">
    <source>
        <dbReference type="Google" id="ProtNLM"/>
    </source>
</evidence>
<proteinExistence type="predicted"/>
<reference evidence="2 3" key="1">
    <citation type="submission" date="2020-07" db="EMBL/GenBank/DDBJ databases">
        <title>Sequencing the genomes of 1000 actinobacteria strains.</title>
        <authorList>
            <person name="Klenk H.-P."/>
        </authorList>
    </citation>
    <scope>NUCLEOTIDE SEQUENCE [LARGE SCALE GENOMIC DNA]</scope>
    <source>
        <strain evidence="2 3">DSM 100723</strain>
    </source>
</reference>
<dbReference type="RefSeq" id="WP_182558254.1">
    <property type="nucleotide sequence ID" value="NZ_JACGWT010000001.1"/>
</dbReference>
<accession>A0A7W3P491</accession>
<evidence type="ECO:0000313" key="3">
    <source>
        <dbReference type="Proteomes" id="UP000523079"/>
    </source>
</evidence>
<dbReference type="AlphaFoldDB" id="A0A7W3P491"/>
<organism evidence="2 3">
    <name type="scientific">Microlunatus kandeliicorticis</name>
    <dbReference type="NCBI Taxonomy" id="1759536"/>
    <lineage>
        <taxon>Bacteria</taxon>
        <taxon>Bacillati</taxon>
        <taxon>Actinomycetota</taxon>
        <taxon>Actinomycetes</taxon>
        <taxon>Propionibacteriales</taxon>
        <taxon>Propionibacteriaceae</taxon>
        <taxon>Microlunatus</taxon>
    </lineage>
</organism>
<feature type="compositionally biased region" description="Low complexity" evidence="1">
    <location>
        <begin position="42"/>
        <end position="56"/>
    </location>
</feature>
<gene>
    <name evidence="2" type="ORF">FHX74_000221</name>
</gene>
<comment type="caution">
    <text evidence="2">The sequence shown here is derived from an EMBL/GenBank/DDBJ whole genome shotgun (WGS) entry which is preliminary data.</text>
</comment>
<dbReference type="EMBL" id="JACGWT010000001">
    <property type="protein sequence ID" value="MBA8792627.1"/>
    <property type="molecule type" value="Genomic_DNA"/>
</dbReference>
<feature type="region of interest" description="Disordered" evidence="1">
    <location>
        <begin position="29"/>
        <end position="60"/>
    </location>
</feature>
<name>A0A7W3P491_9ACTN</name>
<dbReference type="Proteomes" id="UP000523079">
    <property type="component" value="Unassembled WGS sequence"/>
</dbReference>
<evidence type="ECO:0000313" key="2">
    <source>
        <dbReference type="EMBL" id="MBA8792627.1"/>
    </source>
</evidence>
<sequence>MVSGRRWGVVGGVPAAATVLLTAFTAGCTGSPSSPPSPVPAPASSATSAAASPTASDRCPDGRYTITRLEGQGSASALGTGTGGDLTLAFTDGRWTLDSDGASAMKLDVGPGTVDLTFDGTITGDYSGSPDDLTMTVTDATGSARLKGFGVDRTSSARQIADRIVPTGTTGSATCTATGATITLPTVIITGTR</sequence>
<protein>
    <recommendedName>
        <fullName evidence="4">Lipoprotein</fullName>
    </recommendedName>
</protein>
<evidence type="ECO:0000256" key="1">
    <source>
        <dbReference type="SAM" id="MobiDB-lite"/>
    </source>
</evidence>